<dbReference type="PROSITE" id="PS50112">
    <property type="entry name" value="PAS"/>
    <property type="match status" value="1"/>
</dbReference>
<dbReference type="EMBL" id="SNYI01000002">
    <property type="protein sequence ID" value="TDQ31187.1"/>
    <property type="molecule type" value="Genomic_DNA"/>
</dbReference>
<gene>
    <name evidence="7" type="ORF">CLV82_1891</name>
</gene>
<comment type="caution">
    <text evidence="7">The sequence shown here is derived from an EMBL/GenBank/DDBJ whole genome shotgun (WGS) entry which is preliminary data.</text>
</comment>
<evidence type="ECO:0000313" key="8">
    <source>
        <dbReference type="Proteomes" id="UP000295468"/>
    </source>
</evidence>
<protein>
    <recommendedName>
        <fullName evidence="2">histidine kinase</fullName>
        <ecNumber evidence="2">2.7.13.3</ecNumber>
    </recommendedName>
</protein>
<comment type="catalytic activity">
    <reaction evidence="1">
        <text>ATP + protein L-histidine = ADP + protein N-phospho-L-histidine.</text>
        <dbReference type="EC" id="2.7.13.3"/>
    </reaction>
</comment>
<evidence type="ECO:0000256" key="2">
    <source>
        <dbReference type="ARBA" id="ARBA00012438"/>
    </source>
</evidence>
<dbReference type="RefSeq" id="WP_133644031.1">
    <property type="nucleotide sequence ID" value="NZ_SNYI01000002.1"/>
</dbReference>
<dbReference type="AlphaFoldDB" id="A0A4R6TKJ8"/>
<evidence type="ECO:0000256" key="4">
    <source>
        <dbReference type="ARBA" id="ARBA00022679"/>
    </source>
</evidence>
<evidence type="ECO:0000313" key="7">
    <source>
        <dbReference type="EMBL" id="TDQ31187.1"/>
    </source>
</evidence>
<feature type="domain" description="PAS" evidence="6">
    <location>
        <begin position="171"/>
        <end position="241"/>
    </location>
</feature>
<dbReference type="InterPro" id="IPR013655">
    <property type="entry name" value="PAS_fold_3"/>
</dbReference>
<keyword evidence="3" id="KW-0597">Phosphoprotein</keyword>
<name>A0A4R6TKJ8_9FLAO</name>
<sequence length="260" mass="29808">MSETTNTPYFLHGEGEMARLTRSLDWEKTGLGDPEQWPNELKVTLDIVLNSEFPMFLFWGDDYLCFYNDAYRPSLGKTGKHPSILGMKGKEAWPEIWPEIEPLLRQVSKGEGKVYRENQLIPFYRNGVVENMYWTFSYSPVHNEKGEITAVLTVCSETTALVQRQQDLRNSERRFRSMAEDTDLYIVTGDETGEATYFNPAWTKLTGAEMDELTGTGWTNFVHPEDLEPFSSLYFGSFEKRAPFTGKSESNPQMVIIAGF</sequence>
<dbReference type="InterPro" id="IPR000014">
    <property type="entry name" value="PAS"/>
</dbReference>
<evidence type="ECO:0000259" key="6">
    <source>
        <dbReference type="PROSITE" id="PS50112"/>
    </source>
</evidence>
<dbReference type="Pfam" id="PF08448">
    <property type="entry name" value="PAS_4"/>
    <property type="match status" value="1"/>
</dbReference>
<dbReference type="InterPro" id="IPR052162">
    <property type="entry name" value="Sensor_kinase/Photoreceptor"/>
</dbReference>
<dbReference type="CDD" id="cd00130">
    <property type="entry name" value="PAS"/>
    <property type="match status" value="1"/>
</dbReference>
<dbReference type="OrthoDB" id="9766459at2"/>
<dbReference type="InterPro" id="IPR035965">
    <property type="entry name" value="PAS-like_dom_sf"/>
</dbReference>
<evidence type="ECO:0000256" key="5">
    <source>
        <dbReference type="ARBA" id="ARBA00022777"/>
    </source>
</evidence>
<keyword evidence="4" id="KW-0808">Transferase</keyword>
<reference evidence="7 8" key="1">
    <citation type="submission" date="2019-03" db="EMBL/GenBank/DDBJ databases">
        <title>Genomic Encyclopedia of Archaeal and Bacterial Type Strains, Phase II (KMG-II): from individual species to whole genera.</title>
        <authorList>
            <person name="Goeker M."/>
        </authorList>
    </citation>
    <scope>NUCLEOTIDE SEQUENCE [LARGE SCALE GENOMIC DNA]</scope>
    <source>
        <strain evidence="7 8">DSM 18435</strain>
    </source>
</reference>
<organism evidence="7 8">
    <name type="scientific">Zeaxanthinibacter enoshimensis</name>
    <dbReference type="NCBI Taxonomy" id="392009"/>
    <lineage>
        <taxon>Bacteria</taxon>
        <taxon>Pseudomonadati</taxon>
        <taxon>Bacteroidota</taxon>
        <taxon>Flavobacteriia</taxon>
        <taxon>Flavobacteriales</taxon>
        <taxon>Flavobacteriaceae</taxon>
        <taxon>Zeaxanthinibacter</taxon>
    </lineage>
</organism>
<dbReference type="PANTHER" id="PTHR43304">
    <property type="entry name" value="PHYTOCHROME-LIKE PROTEIN CPH1"/>
    <property type="match status" value="1"/>
</dbReference>
<proteinExistence type="predicted"/>
<dbReference type="PANTHER" id="PTHR43304:SF1">
    <property type="entry name" value="PAC DOMAIN-CONTAINING PROTEIN"/>
    <property type="match status" value="1"/>
</dbReference>
<dbReference type="Pfam" id="PF08447">
    <property type="entry name" value="PAS_3"/>
    <property type="match status" value="1"/>
</dbReference>
<evidence type="ECO:0000256" key="3">
    <source>
        <dbReference type="ARBA" id="ARBA00022553"/>
    </source>
</evidence>
<evidence type="ECO:0000256" key="1">
    <source>
        <dbReference type="ARBA" id="ARBA00000085"/>
    </source>
</evidence>
<dbReference type="EC" id="2.7.13.3" evidence="2"/>
<accession>A0A4R6TKJ8</accession>
<dbReference type="InterPro" id="IPR013656">
    <property type="entry name" value="PAS_4"/>
</dbReference>
<dbReference type="SUPFAM" id="SSF55785">
    <property type="entry name" value="PYP-like sensor domain (PAS domain)"/>
    <property type="match status" value="2"/>
</dbReference>
<dbReference type="SMART" id="SM00091">
    <property type="entry name" value="PAS"/>
    <property type="match status" value="1"/>
</dbReference>
<keyword evidence="5" id="KW-0418">Kinase</keyword>
<dbReference type="GO" id="GO:0004673">
    <property type="term" value="F:protein histidine kinase activity"/>
    <property type="evidence" value="ECO:0007669"/>
    <property type="project" value="UniProtKB-EC"/>
</dbReference>
<dbReference type="NCBIfam" id="TIGR00229">
    <property type="entry name" value="sensory_box"/>
    <property type="match status" value="1"/>
</dbReference>
<dbReference type="Gene3D" id="3.30.450.20">
    <property type="entry name" value="PAS domain"/>
    <property type="match status" value="2"/>
</dbReference>
<dbReference type="Proteomes" id="UP000295468">
    <property type="component" value="Unassembled WGS sequence"/>
</dbReference>
<keyword evidence="8" id="KW-1185">Reference proteome</keyword>